<dbReference type="InterPro" id="IPR013094">
    <property type="entry name" value="AB_hydrolase_3"/>
</dbReference>
<dbReference type="PANTHER" id="PTHR48081:SF8">
    <property type="entry name" value="ALPHA_BETA HYDROLASE FOLD-3 DOMAIN-CONTAINING PROTEIN-RELATED"/>
    <property type="match status" value="1"/>
</dbReference>
<dbReference type="Proteomes" id="UP000264702">
    <property type="component" value="Unassembled WGS sequence"/>
</dbReference>
<dbReference type="Gene3D" id="3.40.50.1820">
    <property type="entry name" value="alpha/beta hydrolase"/>
    <property type="match status" value="1"/>
</dbReference>
<evidence type="ECO:0000256" key="3">
    <source>
        <dbReference type="PROSITE-ProRule" id="PRU10038"/>
    </source>
</evidence>
<evidence type="ECO:0000256" key="2">
    <source>
        <dbReference type="ARBA" id="ARBA00022801"/>
    </source>
</evidence>
<dbReference type="EMBL" id="QVQT01000003">
    <property type="protein sequence ID" value="RFU17101.1"/>
    <property type="molecule type" value="Genomic_DNA"/>
</dbReference>
<dbReference type="InterPro" id="IPR002168">
    <property type="entry name" value="Lipase_GDXG_HIS_AS"/>
</dbReference>
<keyword evidence="2 5" id="KW-0378">Hydrolase</keyword>
<sequence>MPLDAKVRSILDAQAAKHARPLTRITPEEARGRVEEIVAAVRLTDLPQVRVADINIPGPGGAIPARVYRPEKQGVFPAVVHFHGGGWVMGTLDSHDPFCRYLCGAADAVVVSVDYRLAPEHRFPAAVEDSEAAVLYVLDHAAEFSADPHAVLVSGDSAGGNLAAVVALRLRGRKKLRGQILLFPITDHYSSAYPSYEENAKGYGLERDGMIWFWNHYLPHPQEIHHPDASPLRAADLSGLPPALVVTGEYDVLRDEGVKYAERLKEAGVPVTHLHYDDMHHNFCVWPLTVGALKQSREAIAAMAEWIQAAAR</sequence>
<evidence type="ECO:0000313" key="5">
    <source>
        <dbReference type="EMBL" id="RFU17101.1"/>
    </source>
</evidence>
<organism evidence="5 6">
    <name type="scientific">Paracidobacterium acidisoli</name>
    <dbReference type="NCBI Taxonomy" id="2303751"/>
    <lineage>
        <taxon>Bacteria</taxon>
        <taxon>Pseudomonadati</taxon>
        <taxon>Acidobacteriota</taxon>
        <taxon>Terriglobia</taxon>
        <taxon>Terriglobales</taxon>
        <taxon>Acidobacteriaceae</taxon>
        <taxon>Paracidobacterium</taxon>
    </lineage>
</organism>
<evidence type="ECO:0000256" key="1">
    <source>
        <dbReference type="ARBA" id="ARBA00010515"/>
    </source>
</evidence>
<dbReference type="AlphaFoldDB" id="A0A372IQR2"/>
<reference evidence="5 6" key="1">
    <citation type="submission" date="2018-08" db="EMBL/GenBank/DDBJ databases">
        <title>Acidipila sp. 4G-K13, an acidobacterium isolated from forest soil.</title>
        <authorList>
            <person name="Gao Z.-H."/>
            <person name="Qiu L.-H."/>
        </authorList>
    </citation>
    <scope>NUCLEOTIDE SEQUENCE [LARGE SCALE GENOMIC DNA]</scope>
    <source>
        <strain evidence="5 6">4G-K13</strain>
    </source>
</reference>
<dbReference type="InterPro" id="IPR033140">
    <property type="entry name" value="Lipase_GDXG_put_SER_AS"/>
</dbReference>
<dbReference type="PROSITE" id="PS01173">
    <property type="entry name" value="LIPASE_GDXG_HIS"/>
    <property type="match status" value="1"/>
</dbReference>
<dbReference type="PANTHER" id="PTHR48081">
    <property type="entry name" value="AB HYDROLASE SUPERFAMILY PROTEIN C4A8.06C"/>
    <property type="match status" value="1"/>
</dbReference>
<evidence type="ECO:0000259" key="4">
    <source>
        <dbReference type="Pfam" id="PF07859"/>
    </source>
</evidence>
<dbReference type="SUPFAM" id="SSF53474">
    <property type="entry name" value="alpha/beta-Hydrolases"/>
    <property type="match status" value="1"/>
</dbReference>
<keyword evidence="6" id="KW-1185">Reference proteome</keyword>
<gene>
    <name evidence="5" type="ORF">D0Y96_10405</name>
</gene>
<dbReference type="Pfam" id="PF07859">
    <property type="entry name" value="Abhydrolase_3"/>
    <property type="match status" value="1"/>
</dbReference>
<dbReference type="GO" id="GO:0016787">
    <property type="term" value="F:hydrolase activity"/>
    <property type="evidence" value="ECO:0007669"/>
    <property type="project" value="UniProtKB-KW"/>
</dbReference>
<dbReference type="FunFam" id="3.40.50.1820:FF:000089">
    <property type="entry name" value="Alpha/beta hydrolase"/>
    <property type="match status" value="1"/>
</dbReference>
<comment type="similarity">
    <text evidence="1">Belongs to the 'GDXG' lipolytic enzyme family.</text>
</comment>
<feature type="domain" description="Alpha/beta hydrolase fold-3" evidence="4">
    <location>
        <begin position="79"/>
        <end position="284"/>
    </location>
</feature>
<evidence type="ECO:0000313" key="6">
    <source>
        <dbReference type="Proteomes" id="UP000264702"/>
    </source>
</evidence>
<comment type="caution">
    <text evidence="5">The sequence shown here is derived from an EMBL/GenBank/DDBJ whole genome shotgun (WGS) entry which is preliminary data.</text>
</comment>
<dbReference type="InterPro" id="IPR050300">
    <property type="entry name" value="GDXG_lipolytic_enzyme"/>
</dbReference>
<protein>
    <submittedName>
        <fullName evidence="5">Alpha/beta hydrolase</fullName>
    </submittedName>
</protein>
<dbReference type="PROSITE" id="PS01174">
    <property type="entry name" value="LIPASE_GDXG_SER"/>
    <property type="match status" value="1"/>
</dbReference>
<dbReference type="RefSeq" id="WP_117299402.1">
    <property type="nucleotide sequence ID" value="NZ_QVQT02000003.1"/>
</dbReference>
<feature type="active site" evidence="3">
    <location>
        <position position="157"/>
    </location>
</feature>
<accession>A0A372IQR2</accession>
<name>A0A372IQR2_9BACT</name>
<dbReference type="OrthoDB" id="9815425at2"/>
<proteinExistence type="inferred from homology"/>
<dbReference type="InterPro" id="IPR029058">
    <property type="entry name" value="AB_hydrolase_fold"/>
</dbReference>